<evidence type="ECO:0000259" key="2">
    <source>
        <dbReference type="Pfam" id="PF13521"/>
    </source>
</evidence>
<sequence length="326" mass="37136">MTLGLTLGKYAPLHRGHQMVIERAIAENDHVIVVIYDAPEVTSVPLRTRAAWIKTLYPSVEVVLATDGPTIVGAAPEITALHDAYLCRLLTGRDVTRFYSSEFYGRHVSQALGAIDCRVDEARTRIPISGTAIREAPYRYRSFLAPIVYRDLIKKVVFLGAPSTGKTTIARELAERLKTKWVPEFGREYWETHQIDRCLTLGQLAEIAVGHRQREDDVILDADRYLFVDTDATTTYQFSLDYHGTADPTVEQLADECSRRYQLCFLCDTDIPYDDTWDRSGEMHRNDFQAKMEADLIRRNIRFVKLSGSLPRRVSQVIEHLRALDS</sequence>
<dbReference type="Pfam" id="PF01467">
    <property type="entry name" value="CTP_transf_like"/>
    <property type="match status" value="1"/>
</dbReference>
<dbReference type="KEGG" id="rcf:Poly24_28230"/>
<proteinExistence type="predicted"/>
<evidence type="ECO:0000313" key="4">
    <source>
        <dbReference type="Proteomes" id="UP000315082"/>
    </source>
</evidence>
<dbReference type="NCBIfam" id="TIGR00125">
    <property type="entry name" value="cyt_tran_rel"/>
    <property type="match status" value="1"/>
</dbReference>
<organism evidence="3 4">
    <name type="scientific">Rosistilla carotiformis</name>
    <dbReference type="NCBI Taxonomy" id="2528017"/>
    <lineage>
        <taxon>Bacteria</taxon>
        <taxon>Pseudomonadati</taxon>
        <taxon>Planctomycetota</taxon>
        <taxon>Planctomycetia</taxon>
        <taxon>Pirellulales</taxon>
        <taxon>Pirellulaceae</taxon>
        <taxon>Rosistilla</taxon>
    </lineage>
</organism>
<dbReference type="EMBL" id="CP036348">
    <property type="protein sequence ID" value="QDV69109.1"/>
    <property type="molecule type" value="Genomic_DNA"/>
</dbReference>
<dbReference type="AlphaFoldDB" id="A0A518JU83"/>
<accession>A0A518JU83</accession>
<reference evidence="3 4" key="1">
    <citation type="submission" date="2019-02" db="EMBL/GenBank/DDBJ databases">
        <title>Deep-cultivation of Planctomycetes and their phenomic and genomic characterization uncovers novel biology.</title>
        <authorList>
            <person name="Wiegand S."/>
            <person name="Jogler M."/>
            <person name="Boedeker C."/>
            <person name="Pinto D."/>
            <person name="Vollmers J."/>
            <person name="Rivas-Marin E."/>
            <person name="Kohn T."/>
            <person name="Peeters S.H."/>
            <person name="Heuer A."/>
            <person name="Rast P."/>
            <person name="Oberbeckmann S."/>
            <person name="Bunk B."/>
            <person name="Jeske O."/>
            <person name="Meyerdierks A."/>
            <person name="Storesund J.E."/>
            <person name="Kallscheuer N."/>
            <person name="Luecker S."/>
            <person name="Lage O.M."/>
            <person name="Pohl T."/>
            <person name="Merkel B.J."/>
            <person name="Hornburger P."/>
            <person name="Mueller R.-W."/>
            <person name="Bruemmer F."/>
            <person name="Labrenz M."/>
            <person name="Spormann A.M."/>
            <person name="Op den Camp H."/>
            <person name="Overmann J."/>
            <person name="Amann R."/>
            <person name="Jetten M.S.M."/>
            <person name="Mascher T."/>
            <person name="Medema M.H."/>
            <person name="Devos D.P."/>
            <person name="Kaster A.-K."/>
            <person name="Ovreas L."/>
            <person name="Rohde M."/>
            <person name="Galperin M.Y."/>
            <person name="Jogler C."/>
        </authorList>
    </citation>
    <scope>NUCLEOTIDE SEQUENCE [LARGE SCALE GENOMIC DNA]</scope>
    <source>
        <strain evidence="3 4">Poly24</strain>
    </source>
</reference>
<dbReference type="InterPro" id="IPR038727">
    <property type="entry name" value="NadR/Ttd14_AAA_dom"/>
</dbReference>
<feature type="domain" description="Cytidyltransferase-like" evidence="1">
    <location>
        <begin position="6"/>
        <end position="135"/>
    </location>
</feature>
<dbReference type="Proteomes" id="UP000315082">
    <property type="component" value="Chromosome"/>
</dbReference>
<dbReference type="OrthoDB" id="9802794at2"/>
<evidence type="ECO:0000313" key="3">
    <source>
        <dbReference type="EMBL" id="QDV69109.1"/>
    </source>
</evidence>
<dbReference type="SUPFAM" id="SSF52540">
    <property type="entry name" value="P-loop containing nucleoside triphosphate hydrolases"/>
    <property type="match status" value="1"/>
</dbReference>
<protein>
    <submittedName>
        <fullName evidence="3">Trifunctional NAD biosynthesis/regulator protein NadR</fullName>
    </submittedName>
</protein>
<dbReference type="PANTHER" id="PTHR37512:SF1">
    <property type="entry name" value="NADR_TTD14 AAA DOMAIN-CONTAINING PROTEIN"/>
    <property type="match status" value="1"/>
</dbReference>
<dbReference type="GO" id="GO:0003824">
    <property type="term" value="F:catalytic activity"/>
    <property type="evidence" value="ECO:0007669"/>
    <property type="project" value="InterPro"/>
</dbReference>
<gene>
    <name evidence="3" type="primary">nadR</name>
    <name evidence="3" type="ORF">Poly24_28230</name>
</gene>
<dbReference type="Gene3D" id="3.40.50.300">
    <property type="entry name" value="P-loop containing nucleotide triphosphate hydrolases"/>
    <property type="match status" value="1"/>
</dbReference>
<dbReference type="SUPFAM" id="SSF52374">
    <property type="entry name" value="Nucleotidylyl transferase"/>
    <property type="match status" value="1"/>
</dbReference>
<dbReference type="InterPro" id="IPR052735">
    <property type="entry name" value="NAD_biosynth-regulator"/>
</dbReference>
<dbReference type="PANTHER" id="PTHR37512">
    <property type="entry name" value="TRIFUNCTIONAL NAD BIOSYNTHESIS/REGULATOR PROTEIN NADR"/>
    <property type="match status" value="1"/>
</dbReference>
<dbReference type="Pfam" id="PF13521">
    <property type="entry name" value="AAA_28"/>
    <property type="match status" value="1"/>
</dbReference>
<dbReference type="RefSeq" id="WP_145096042.1">
    <property type="nucleotide sequence ID" value="NZ_CP036348.1"/>
</dbReference>
<dbReference type="Gene3D" id="3.40.50.620">
    <property type="entry name" value="HUPs"/>
    <property type="match status" value="1"/>
</dbReference>
<dbReference type="InterPro" id="IPR014729">
    <property type="entry name" value="Rossmann-like_a/b/a_fold"/>
</dbReference>
<name>A0A518JU83_9BACT</name>
<feature type="domain" description="NadR/Ttd14 AAA" evidence="2">
    <location>
        <begin position="155"/>
        <end position="313"/>
    </location>
</feature>
<evidence type="ECO:0000259" key="1">
    <source>
        <dbReference type="Pfam" id="PF01467"/>
    </source>
</evidence>
<dbReference type="InterPro" id="IPR004821">
    <property type="entry name" value="Cyt_trans-like"/>
</dbReference>
<keyword evidence="4" id="KW-1185">Reference proteome</keyword>
<dbReference type="InterPro" id="IPR027417">
    <property type="entry name" value="P-loop_NTPase"/>
</dbReference>